<evidence type="ECO:0000313" key="1">
    <source>
        <dbReference type="EMBL" id="KAJ9069059.1"/>
    </source>
</evidence>
<sequence>MTLEEFCRFCPQFCAAITRAITGTIPKRQAKSLLTDVGAPQVIGMVEGVPTAIILDGGSFTNIVTNDFLERLGITDIAPSEM</sequence>
<protein>
    <submittedName>
        <fullName evidence="1">Uncharacterized protein</fullName>
    </submittedName>
</protein>
<proteinExistence type="predicted"/>
<accession>A0ACC2T3F9</accession>
<keyword evidence="2" id="KW-1185">Reference proteome</keyword>
<organism evidence="1 2">
    <name type="scientific">Entomophthora muscae</name>
    <dbReference type="NCBI Taxonomy" id="34485"/>
    <lineage>
        <taxon>Eukaryota</taxon>
        <taxon>Fungi</taxon>
        <taxon>Fungi incertae sedis</taxon>
        <taxon>Zoopagomycota</taxon>
        <taxon>Entomophthoromycotina</taxon>
        <taxon>Entomophthoromycetes</taxon>
        <taxon>Entomophthorales</taxon>
        <taxon>Entomophthoraceae</taxon>
        <taxon>Entomophthora</taxon>
    </lineage>
</organism>
<comment type="caution">
    <text evidence="1">The sequence shown here is derived from an EMBL/GenBank/DDBJ whole genome shotgun (WGS) entry which is preliminary data.</text>
</comment>
<dbReference type="EMBL" id="QTSX02003662">
    <property type="protein sequence ID" value="KAJ9069059.1"/>
    <property type="molecule type" value="Genomic_DNA"/>
</dbReference>
<evidence type="ECO:0000313" key="2">
    <source>
        <dbReference type="Proteomes" id="UP001165960"/>
    </source>
</evidence>
<name>A0ACC2T3F9_9FUNG</name>
<dbReference type="Proteomes" id="UP001165960">
    <property type="component" value="Unassembled WGS sequence"/>
</dbReference>
<gene>
    <name evidence="1" type="ORF">DSO57_1022334</name>
</gene>
<reference evidence="1" key="1">
    <citation type="submission" date="2022-04" db="EMBL/GenBank/DDBJ databases">
        <title>Genome of the entomopathogenic fungus Entomophthora muscae.</title>
        <authorList>
            <person name="Elya C."/>
            <person name="Lovett B.R."/>
            <person name="Lee E."/>
            <person name="Macias A.M."/>
            <person name="Hajek A.E."/>
            <person name="De Bivort B.L."/>
            <person name="Kasson M.T."/>
            <person name="De Fine Licht H.H."/>
            <person name="Stajich J.E."/>
        </authorList>
    </citation>
    <scope>NUCLEOTIDE SEQUENCE</scope>
    <source>
        <strain evidence="1">Berkeley</strain>
    </source>
</reference>